<dbReference type="PROSITE" id="PS50075">
    <property type="entry name" value="CARRIER"/>
    <property type="match status" value="1"/>
</dbReference>
<dbReference type="Gene3D" id="3.30.559.10">
    <property type="entry name" value="Chloramphenicol acetyltransferase-like domain"/>
    <property type="match status" value="2"/>
</dbReference>
<dbReference type="Gene3D" id="1.10.1200.10">
    <property type="entry name" value="ACP-like"/>
    <property type="match status" value="1"/>
</dbReference>
<dbReference type="InterPro" id="IPR009081">
    <property type="entry name" value="PP-bd_ACP"/>
</dbReference>
<sequence>MLRASIGKSSMNVAMAPIPLAVVTQRIWLECKRAPDSSAYFVPFVYRLNPDVDPDRLEQALRETIAAHPALRSVIREVDGKPYQVVLDTPERVLERSDSWEWAITQPFDVENGPLFRFVLSGDIFVLNGSHMVLDGGSIMLLMEEVGARYHGEAVPEPGPGPAAWDAHERAYLDSPDHEADRAYWAQALAQSDFHAGLPTRRESYQGEKDGNLYFSLRLPQMNVSPFITTLALIQALIHRYTEQEMVAVLYPTDLRGKPFARSMGSFVNTLIATASFTPELTFAQLVQQVQEQRRATREHDRLSFQEVIAGLRKARPSDGIQLPNVSVSWAKPLWPFALGTPLPLETVDCQNDLLFLAFAEGERLDVRLQYQAAQFTRRFAEELAAHLSLLADAVSAQPDAPLSKLKLATDAEVERIETEWTPPPAPRPDLQLLHDAFSDWAERQPEAPALLMRERVVTYGEMERLTNRIAHGLRRRGVKPNTLVAVMMEKGWEQAVACMAILKAGAGYLPINAAWPPERMDAVNAQGEVEIVLSQQRVLDRLGRPGLAVDDAALWADEPDTRPSSVNAIGDICYVLFTSGSTGKPKGVTLTHFSVMNSLRNANAEHGVGPGDRSLQLSDFSFDLSVYDIFGMLSAGAGVVIPDEDRHLEPPHWVELVRQHQATIWLSVPMYVDMWVQSGEALPSIRVFMMGGDKIPTDLPDRMRPLAPGAVIWSIGGPTETSIFSNWYRVGTVDPIWTTIPYGRAMPNQKMLVLDPGLNPCPPFMPGRIFMGGVCLARGYWHDEEKTNAAFITYPATGERIYYTGDLGRWLPDGQVEFLGRADFQVKVNGFRVELGEIEGAIEALPGVKAAIVDGQDQPNRKGKFLVAYVVSEGALDAAEMRAALQDKLPYYMIPRVFVPLERIPLSANGKVDRKALPRPDVAQMPGELPYVPPRTETEAALVDIWQAVLKHEPVGIHDNFYALGGDSLLAVQLGIKAREVGLPLDPTALQRTPTIAELVQGLAPVRAVDASEATGDEPLSPMQRYYFTWASERPQQFNVSAVFRCALEPERLREALQKLVAHHDALRLRFHDGRQYYVETGIEVPLECADIPLVDVAARAAQMQETIDIAQGPIMRAGLFTTEQGQRLVLICHHLVTDGLSWGAVVTDLQRAYLGQPLAPAGGTYKAWVEGLISYAATPEAEAQFPYWLEQQGPTFTPDSDQPGARQRDIVTFQSVMLEETPHNPYERVAAALVEASGQDRLMLHVVGHGREPVVEGVDPTRICGWFTTHTPIVLSGGLSDVAGQLHAMPRHGIAHGALRAYHPRGAELAVQDQVKILYNFFGETWDASFHGAVFEKPEDELLYLKNHAFADNPADFWLYLVAVIHEGKLLVRFQYSSFNYKEETIKGLADRMRESLKTHLNDPVAVPVAAPA</sequence>
<evidence type="ECO:0000256" key="2">
    <source>
        <dbReference type="ARBA" id="ARBA00022553"/>
    </source>
</evidence>
<dbReference type="SUPFAM" id="SSF52777">
    <property type="entry name" value="CoA-dependent acyltransferases"/>
    <property type="match status" value="4"/>
</dbReference>
<dbReference type="Gene3D" id="3.40.50.12780">
    <property type="entry name" value="N-terminal domain of ligase-like"/>
    <property type="match status" value="1"/>
</dbReference>
<dbReference type="InterPro" id="IPR020806">
    <property type="entry name" value="PKS_PP-bd"/>
</dbReference>
<dbReference type="Pfam" id="PF13193">
    <property type="entry name" value="AMP-binding_C"/>
    <property type="match status" value="1"/>
</dbReference>
<dbReference type="InterPro" id="IPR000873">
    <property type="entry name" value="AMP-dep_synth/lig_dom"/>
</dbReference>
<gene>
    <name evidence="4" type="ORF">FBQ73_22365</name>
</gene>
<dbReference type="PANTHER" id="PTHR45527">
    <property type="entry name" value="NONRIBOSOMAL PEPTIDE SYNTHETASE"/>
    <property type="match status" value="1"/>
</dbReference>
<dbReference type="PROSITE" id="PS00455">
    <property type="entry name" value="AMP_BINDING"/>
    <property type="match status" value="1"/>
</dbReference>
<dbReference type="InterPro" id="IPR025110">
    <property type="entry name" value="AMP-bd_C"/>
</dbReference>
<dbReference type="InterPro" id="IPR010071">
    <property type="entry name" value="AA_adenyl_dom"/>
</dbReference>
<dbReference type="InterPro" id="IPR042099">
    <property type="entry name" value="ANL_N_sf"/>
</dbReference>
<proteinExistence type="predicted"/>
<accession>A0A6C1K931</accession>
<dbReference type="GO" id="GO:0043041">
    <property type="term" value="P:amino acid activation for nonribosomal peptide biosynthetic process"/>
    <property type="evidence" value="ECO:0007669"/>
    <property type="project" value="TreeGrafter"/>
</dbReference>
<reference evidence="4 5" key="1">
    <citation type="submission" date="2019-05" db="EMBL/GenBank/DDBJ databases">
        <authorList>
            <person name="Zhou X."/>
        </authorList>
    </citation>
    <scope>NUCLEOTIDE SEQUENCE [LARGE SCALE GENOMIC DNA]</scope>
    <source>
        <strain evidence="4 5">DSM 432</strain>
    </source>
</reference>
<dbReference type="InterPro" id="IPR020845">
    <property type="entry name" value="AMP-binding_CS"/>
</dbReference>
<organism evidence="4 5">
    <name type="scientific">Xanthobacter autotrophicus</name>
    <dbReference type="NCBI Taxonomy" id="280"/>
    <lineage>
        <taxon>Bacteria</taxon>
        <taxon>Pseudomonadati</taxon>
        <taxon>Pseudomonadota</taxon>
        <taxon>Alphaproteobacteria</taxon>
        <taxon>Hyphomicrobiales</taxon>
        <taxon>Xanthobacteraceae</taxon>
        <taxon>Xanthobacter</taxon>
    </lineage>
</organism>
<dbReference type="GO" id="GO:0003824">
    <property type="term" value="F:catalytic activity"/>
    <property type="evidence" value="ECO:0007669"/>
    <property type="project" value="InterPro"/>
</dbReference>
<evidence type="ECO:0000313" key="4">
    <source>
        <dbReference type="EMBL" id="TLX40785.1"/>
    </source>
</evidence>
<keyword evidence="2" id="KW-0597">Phosphoprotein</keyword>
<dbReference type="FunFam" id="3.30.300.30:FF:000010">
    <property type="entry name" value="Enterobactin synthetase component F"/>
    <property type="match status" value="1"/>
</dbReference>
<dbReference type="InterPro" id="IPR001242">
    <property type="entry name" value="Condensation_dom"/>
</dbReference>
<dbReference type="GO" id="GO:0031177">
    <property type="term" value="F:phosphopantetheine binding"/>
    <property type="evidence" value="ECO:0007669"/>
    <property type="project" value="InterPro"/>
</dbReference>
<dbReference type="GO" id="GO:0005737">
    <property type="term" value="C:cytoplasm"/>
    <property type="evidence" value="ECO:0007669"/>
    <property type="project" value="TreeGrafter"/>
</dbReference>
<dbReference type="SUPFAM" id="SSF56801">
    <property type="entry name" value="Acetyl-CoA synthetase-like"/>
    <property type="match status" value="1"/>
</dbReference>
<dbReference type="Pfam" id="PF00668">
    <property type="entry name" value="Condensation"/>
    <property type="match status" value="3"/>
</dbReference>
<dbReference type="Gene3D" id="3.30.559.30">
    <property type="entry name" value="Nonribosomal peptide synthetase, condensation domain"/>
    <property type="match status" value="2"/>
</dbReference>
<dbReference type="SMART" id="SM00823">
    <property type="entry name" value="PKS_PP"/>
    <property type="match status" value="1"/>
</dbReference>
<dbReference type="InterPro" id="IPR036736">
    <property type="entry name" value="ACP-like_sf"/>
</dbReference>
<evidence type="ECO:0000259" key="3">
    <source>
        <dbReference type="PROSITE" id="PS50075"/>
    </source>
</evidence>
<dbReference type="NCBIfam" id="TIGR01733">
    <property type="entry name" value="AA-adenyl-dom"/>
    <property type="match status" value="1"/>
</dbReference>
<evidence type="ECO:0000256" key="1">
    <source>
        <dbReference type="ARBA" id="ARBA00022450"/>
    </source>
</evidence>
<dbReference type="Gene3D" id="3.30.300.30">
    <property type="match status" value="1"/>
</dbReference>
<feature type="domain" description="Carrier" evidence="3">
    <location>
        <begin position="934"/>
        <end position="1008"/>
    </location>
</feature>
<dbReference type="GO" id="GO:0044550">
    <property type="term" value="P:secondary metabolite biosynthetic process"/>
    <property type="evidence" value="ECO:0007669"/>
    <property type="project" value="TreeGrafter"/>
</dbReference>
<dbReference type="Pfam" id="PF00550">
    <property type="entry name" value="PP-binding"/>
    <property type="match status" value="1"/>
</dbReference>
<dbReference type="SUPFAM" id="SSF47336">
    <property type="entry name" value="ACP-like"/>
    <property type="match status" value="1"/>
</dbReference>
<dbReference type="Pfam" id="PF00501">
    <property type="entry name" value="AMP-binding"/>
    <property type="match status" value="1"/>
</dbReference>
<protein>
    <submittedName>
        <fullName evidence="4">Amino acid adenylation domain-containing protein</fullName>
    </submittedName>
</protein>
<evidence type="ECO:0000313" key="5">
    <source>
        <dbReference type="Proteomes" id="UP000305131"/>
    </source>
</evidence>
<dbReference type="Proteomes" id="UP000305131">
    <property type="component" value="Unassembled WGS sequence"/>
</dbReference>
<dbReference type="EMBL" id="VAUP01000042">
    <property type="protein sequence ID" value="TLX40785.1"/>
    <property type="molecule type" value="Genomic_DNA"/>
</dbReference>
<keyword evidence="1" id="KW-0596">Phosphopantetheine</keyword>
<dbReference type="OrthoDB" id="9803968at2"/>
<name>A0A6C1K931_XANAU</name>
<dbReference type="InterPro" id="IPR045851">
    <property type="entry name" value="AMP-bd_C_sf"/>
</dbReference>
<dbReference type="InterPro" id="IPR023213">
    <property type="entry name" value="CAT-like_dom_sf"/>
</dbReference>
<dbReference type="PANTHER" id="PTHR45527:SF1">
    <property type="entry name" value="FATTY ACID SYNTHASE"/>
    <property type="match status" value="1"/>
</dbReference>
<comment type="caution">
    <text evidence="4">The sequence shown here is derived from an EMBL/GenBank/DDBJ whole genome shotgun (WGS) entry which is preliminary data.</text>
</comment>